<comment type="subcellular location">
    <subcellularLocation>
        <location evidence="1">Nucleus</location>
    </subcellularLocation>
</comment>
<feature type="compositionally biased region" description="Polar residues" evidence="5">
    <location>
        <begin position="445"/>
        <end position="456"/>
    </location>
</feature>
<keyword evidence="3" id="KW-0804">Transcription</keyword>
<evidence type="ECO:0000313" key="9">
    <source>
        <dbReference type="Proteomes" id="UP001231189"/>
    </source>
</evidence>
<evidence type="ECO:0000256" key="5">
    <source>
        <dbReference type="SAM" id="MobiDB-lite"/>
    </source>
</evidence>
<evidence type="ECO:0000256" key="3">
    <source>
        <dbReference type="ARBA" id="ARBA00023163"/>
    </source>
</evidence>
<evidence type="ECO:0000256" key="2">
    <source>
        <dbReference type="ARBA" id="ARBA00023015"/>
    </source>
</evidence>
<name>A0AAD8X170_LOLMU</name>
<evidence type="ECO:0000256" key="1">
    <source>
        <dbReference type="ARBA" id="ARBA00004123"/>
    </source>
</evidence>
<dbReference type="Proteomes" id="UP001231189">
    <property type="component" value="Unassembled WGS sequence"/>
</dbReference>
<dbReference type="PANTHER" id="PTHR33137">
    <property type="entry name" value="MEDIATOR OF RNA POLYMERASE II TRANSCRIPTION SUBUNIT 15A-RELATED"/>
    <property type="match status" value="1"/>
</dbReference>
<dbReference type="InterPro" id="IPR036529">
    <property type="entry name" value="KIX_dom_sf"/>
</dbReference>
<organism evidence="8 9">
    <name type="scientific">Lolium multiflorum</name>
    <name type="common">Italian ryegrass</name>
    <name type="synonym">Lolium perenne subsp. multiflorum</name>
    <dbReference type="NCBI Taxonomy" id="4521"/>
    <lineage>
        <taxon>Eukaryota</taxon>
        <taxon>Viridiplantae</taxon>
        <taxon>Streptophyta</taxon>
        <taxon>Embryophyta</taxon>
        <taxon>Tracheophyta</taxon>
        <taxon>Spermatophyta</taxon>
        <taxon>Magnoliopsida</taxon>
        <taxon>Liliopsida</taxon>
        <taxon>Poales</taxon>
        <taxon>Poaceae</taxon>
        <taxon>BOP clade</taxon>
        <taxon>Pooideae</taxon>
        <taxon>Poodae</taxon>
        <taxon>Poeae</taxon>
        <taxon>Poeae Chloroplast Group 2 (Poeae type)</taxon>
        <taxon>Loliodinae</taxon>
        <taxon>Loliinae</taxon>
        <taxon>Lolium</taxon>
    </lineage>
</organism>
<dbReference type="Pfam" id="PF21539">
    <property type="entry name" value="Med15_C"/>
    <property type="match status" value="1"/>
</dbReference>
<accession>A0AAD8X170</accession>
<dbReference type="InterPro" id="IPR036546">
    <property type="entry name" value="MED15_KIX"/>
</dbReference>
<dbReference type="GO" id="GO:0003713">
    <property type="term" value="F:transcription coactivator activity"/>
    <property type="evidence" value="ECO:0007669"/>
    <property type="project" value="InterPro"/>
</dbReference>
<dbReference type="Gene3D" id="1.10.246.20">
    <property type="entry name" value="Coactivator CBP, KIX domain"/>
    <property type="match status" value="1"/>
</dbReference>
<keyword evidence="2" id="KW-0805">Transcription regulation</keyword>
<feature type="region of interest" description="Disordered" evidence="5">
    <location>
        <begin position="528"/>
        <end position="556"/>
    </location>
</feature>
<feature type="compositionally biased region" description="Polar residues" evidence="5">
    <location>
        <begin position="104"/>
        <end position="116"/>
    </location>
</feature>
<evidence type="ECO:0000259" key="6">
    <source>
        <dbReference type="Pfam" id="PF16987"/>
    </source>
</evidence>
<dbReference type="GO" id="GO:0005634">
    <property type="term" value="C:nucleus"/>
    <property type="evidence" value="ECO:0007669"/>
    <property type="project" value="UniProtKB-SubCell"/>
</dbReference>
<sequence>MAAAGGTGGGGGRRRHWLADDPGFRSVVLRKLTTRLNPYLEPRYAPDSQEAQRFVSKFEEEAFSGADNKEDYMRIISNKLLLFEKRRSEQMQRRRQSRSQLQQTNAPQALQGGNSSVMSEPVMMACPRPTSQPMTPITPGLVENQMQLGASQCQSQYPSRQLQATNFVGCSPTSVSKPAIQPNSQQNRLLAKNDSAIGRQQLTRMNQQTLGANKQEMDLQRYHILGAQQADASKMQVGQLGGKNNQQDSRLTDLLHSQFKASEPEHMARTLQQISGAQQSTSVCQNSQIPATVGSARECDVIEKMYCQIKSWKDAYYLQLVELEEKFHVPVLTEEQLLSLPGSKANSYRKKVDLKKQIRKILNFLQLRKSDVHEGLRLEFSKYEKYIHNLVDFIKKTKAHDGKMNIGYQLQNCGQQSAAINLTENVSLIAGDKSRQQKQPGDASILQSRQTTTARTSPDHQHNSHSHLLGITSPSSISSPGSLQSWSTSMLEYLTPSPVAKPGVAPDSPCAPVMSRFSKDVGSISDFLLHDNAAPPPPKTNSSNHVTPTKPMSASSLQTEIAAGQVEDQVRCRDRTSVTMKPIDRLIDAMRSSSPAALRSSANSIWSVLSIGDIVPPGKIGTILDCKSSQQQQFGGSNTVNKMKRVFNNTSSCSGSLLAGSFDNSCMSFECDASDSGSSSKRSIKRQKTKNANDALLEEIKSINSTLIDTVISMSGDCETDGFASCGGGTTLKLSYNAVSVSRAVISLFATSEMSLVCPAKLFIPPDYPSSSPVLINDGGDEVLRKNSSAISVSLDVAFRHVLADLPEPRSIKEIARAWDACVRKAVTEFAHRQGGGTVSMMLGRWDRCAAA</sequence>
<feature type="region of interest" description="Disordered" evidence="5">
    <location>
        <begin position="87"/>
        <end position="116"/>
    </location>
</feature>
<gene>
    <name evidence="8" type="ORF">QYE76_046576</name>
</gene>
<evidence type="ECO:0000256" key="4">
    <source>
        <dbReference type="ARBA" id="ARBA00023242"/>
    </source>
</evidence>
<keyword evidence="9" id="KW-1185">Reference proteome</keyword>
<dbReference type="AlphaFoldDB" id="A0AAD8X170"/>
<dbReference type="PANTHER" id="PTHR33137:SF29">
    <property type="entry name" value="MEDIATOR COMPLEX SUBUNIT 15 KIX DOMAIN-CONTAINING PROTEIN"/>
    <property type="match status" value="1"/>
</dbReference>
<proteinExistence type="predicted"/>
<feature type="compositionally biased region" description="Polar residues" evidence="5">
    <location>
        <begin position="540"/>
        <end position="556"/>
    </location>
</feature>
<protein>
    <recommendedName>
        <fullName evidence="10">Mediator complex subunit 15 KIX domain-containing protein</fullName>
    </recommendedName>
</protein>
<feature type="domain" description="Mediator complex subunit 15 KIX" evidence="6">
    <location>
        <begin position="23"/>
        <end position="92"/>
    </location>
</feature>
<feature type="region of interest" description="Disordered" evidence="5">
    <location>
        <begin position="433"/>
        <end position="483"/>
    </location>
</feature>
<evidence type="ECO:0000259" key="7">
    <source>
        <dbReference type="Pfam" id="PF21539"/>
    </source>
</evidence>
<reference evidence="8" key="1">
    <citation type="submission" date="2023-07" db="EMBL/GenBank/DDBJ databases">
        <title>A chromosome-level genome assembly of Lolium multiflorum.</title>
        <authorList>
            <person name="Chen Y."/>
            <person name="Copetti D."/>
            <person name="Kolliker R."/>
            <person name="Studer B."/>
        </authorList>
    </citation>
    <scope>NUCLEOTIDE SEQUENCE</scope>
    <source>
        <strain evidence="8">02402/16</strain>
        <tissue evidence="8">Leaf</tissue>
    </source>
</reference>
<dbReference type="InterPro" id="IPR048386">
    <property type="entry name" value="Med15_C"/>
</dbReference>
<evidence type="ECO:0008006" key="10">
    <source>
        <dbReference type="Google" id="ProtNLM"/>
    </source>
</evidence>
<keyword evidence="4" id="KW-0539">Nucleus</keyword>
<comment type="caution">
    <text evidence="8">The sequence shown here is derived from an EMBL/GenBank/DDBJ whole genome shotgun (WGS) entry which is preliminary data.</text>
</comment>
<dbReference type="EMBL" id="JAUUTY010000002">
    <property type="protein sequence ID" value="KAK1685728.1"/>
    <property type="molecule type" value="Genomic_DNA"/>
</dbReference>
<feature type="compositionally biased region" description="Low complexity" evidence="5">
    <location>
        <begin position="469"/>
        <end position="483"/>
    </location>
</feature>
<dbReference type="InterPro" id="IPR044661">
    <property type="entry name" value="MED15a/b/c-like"/>
</dbReference>
<evidence type="ECO:0000313" key="8">
    <source>
        <dbReference type="EMBL" id="KAK1685728.1"/>
    </source>
</evidence>
<dbReference type="Pfam" id="PF16987">
    <property type="entry name" value="KIX_2"/>
    <property type="match status" value="1"/>
</dbReference>
<feature type="domain" description="ARC105/Med15 mediator subunit C-terminal" evidence="7">
    <location>
        <begin position="746"/>
        <end position="825"/>
    </location>
</feature>
<dbReference type="GO" id="GO:0031490">
    <property type="term" value="F:chromatin DNA binding"/>
    <property type="evidence" value="ECO:0007669"/>
    <property type="project" value="InterPro"/>
</dbReference>